<evidence type="ECO:0000256" key="1">
    <source>
        <dbReference type="SAM" id="MobiDB-lite"/>
    </source>
</evidence>
<evidence type="ECO:0000313" key="3">
    <source>
        <dbReference type="Proteomes" id="UP000184418"/>
    </source>
</evidence>
<keyword evidence="3" id="KW-1185">Reference proteome</keyword>
<proteinExistence type="predicted"/>
<dbReference type="Proteomes" id="UP000184418">
    <property type="component" value="Unassembled WGS sequence"/>
</dbReference>
<dbReference type="RefSeq" id="WP_262490510.1">
    <property type="nucleotide sequence ID" value="NZ_FQYN01000006.1"/>
</dbReference>
<evidence type="ECO:0000313" key="2">
    <source>
        <dbReference type="EMBL" id="SHJ38130.1"/>
    </source>
</evidence>
<accession>A0A1M6IUI7</accession>
<reference evidence="2 3" key="1">
    <citation type="submission" date="2016-11" db="EMBL/GenBank/DDBJ databases">
        <authorList>
            <person name="Jaros S."/>
            <person name="Januszkiewicz K."/>
            <person name="Wedrychowicz H."/>
        </authorList>
    </citation>
    <scope>NUCLEOTIDE SEQUENCE [LARGE SCALE GENOMIC DNA]</scope>
    <source>
        <strain evidence="2 3">DSM 21074</strain>
    </source>
</reference>
<feature type="compositionally biased region" description="Basic and acidic residues" evidence="1">
    <location>
        <begin position="9"/>
        <end position="34"/>
    </location>
</feature>
<gene>
    <name evidence="2" type="ORF">SAMN02745146_2978</name>
</gene>
<protein>
    <submittedName>
        <fullName evidence="2">Uncharacterized protein</fullName>
    </submittedName>
</protein>
<organism evidence="2 3">
    <name type="scientific">Hymenobacter daecheongensis DSM 21074</name>
    <dbReference type="NCBI Taxonomy" id="1121955"/>
    <lineage>
        <taxon>Bacteria</taxon>
        <taxon>Pseudomonadati</taxon>
        <taxon>Bacteroidota</taxon>
        <taxon>Cytophagia</taxon>
        <taxon>Cytophagales</taxon>
        <taxon>Hymenobacteraceae</taxon>
        <taxon>Hymenobacter</taxon>
    </lineage>
</organism>
<dbReference type="AlphaFoldDB" id="A0A1M6IUI7"/>
<sequence>MAQTASTPKHTDPATKNKEKKNEETVKDKPDGKNKTTQKK</sequence>
<feature type="region of interest" description="Disordered" evidence="1">
    <location>
        <begin position="1"/>
        <end position="40"/>
    </location>
</feature>
<name>A0A1M6IUI7_9BACT</name>
<dbReference type="EMBL" id="FQYN01000006">
    <property type="protein sequence ID" value="SHJ38130.1"/>
    <property type="molecule type" value="Genomic_DNA"/>
</dbReference>